<evidence type="ECO:0000256" key="1">
    <source>
        <dbReference type="ARBA" id="ARBA00022729"/>
    </source>
</evidence>
<dbReference type="CDD" id="cd13666">
    <property type="entry name" value="PBP2_TRAP_DctP_like_1"/>
    <property type="match status" value="1"/>
</dbReference>
<keyword evidence="1" id="KW-0732">Signal</keyword>
<organism evidence="2 3">
    <name type="scientific">Sneathiella chinensis</name>
    <dbReference type="NCBI Taxonomy" id="349750"/>
    <lineage>
        <taxon>Bacteria</taxon>
        <taxon>Pseudomonadati</taxon>
        <taxon>Pseudomonadota</taxon>
        <taxon>Alphaproteobacteria</taxon>
        <taxon>Sneathiellales</taxon>
        <taxon>Sneathiellaceae</taxon>
        <taxon>Sneathiella</taxon>
    </lineage>
</organism>
<evidence type="ECO:0000313" key="2">
    <source>
        <dbReference type="EMBL" id="GLQ06788.1"/>
    </source>
</evidence>
<evidence type="ECO:0008006" key="4">
    <source>
        <dbReference type="Google" id="ProtNLM"/>
    </source>
</evidence>
<dbReference type="EMBL" id="BSNF01000007">
    <property type="protein sequence ID" value="GLQ06788.1"/>
    <property type="molecule type" value="Genomic_DNA"/>
</dbReference>
<dbReference type="Proteomes" id="UP001161409">
    <property type="component" value="Unassembled WGS sequence"/>
</dbReference>
<proteinExistence type="predicted"/>
<dbReference type="PANTHER" id="PTHR33376">
    <property type="match status" value="1"/>
</dbReference>
<keyword evidence="3" id="KW-1185">Reference proteome</keyword>
<sequence length="317" mass="35059">MTYKLYSGGAILGGKNMVEGLRNGVADIGQIVFGYYPAEFPYANLIADMAIYGNFPPAVSAAMTEFNFMHCGGCLEDYKRNGLVVLGTTSTSAYQLIGNEDLSDVETLKGLKIRTPGALWARWVRHVGGVPIATSASEMYEAFSRGQIDAVMQPIGAMRSHSLWDISNKITEINLGTYRSWGVFSVSRLHWAKLTEAQRKILMKNASIGLIGTARGYMKGDDLVREEADKKNLEFFAPSEGLKASVTDFLKSDRAQVIEMAKDKYKIADPEPLMDTLIDLIEKWHGKYEPIQGDDMAMANMLWDEVLSKVDVMALGQ</sequence>
<name>A0ABQ5U4N9_9PROT</name>
<reference evidence="2" key="2">
    <citation type="submission" date="2023-01" db="EMBL/GenBank/DDBJ databases">
        <title>Draft genome sequence of Sneathiella chinensis strain NBRC 103408.</title>
        <authorList>
            <person name="Sun Q."/>
            <person name="Mori K."/>
        </authorList>
    </citation>
    <scope>NUCLEOTIDE SEQUENCE</scope>
    <source>
        <strain evidence="2">NBRC 103408</strain>
    </source>
</reference>
<dbReference type="Gene3D" id="3.40.190.170">
    <property type="entry name" value="Bacterial extracellular solute-binding protein, family 7"/>
    <property type="match status" value="1"/>
</dbReference>
<evidence type="ECO:0000313" key="3">
    <source>
        <dbReference type="Proteomes" id="UP001161409"/>
    </source>
</evidence>
<protein>
    <recommendedName>
        <fullName evidence="4">C4-dicarboxylate ABC transporter substrate-binding protein</fullName>
    </recommendedName>
</protein>
<accession>A0ABQ5U4N9</accession>
<dbReference type="PANTHER" id="PTHR33376:SF15">
    <property type="entry name" value="BLL6794 PROTEIN"/>
    <property type="match status" value="1"/>
</dbReference>
<dbReference type="InterPro" id="IPR038404">
    <property type="entry name" value="TRAP_DctP_sf"/>
</dbReference>
<dbReference type="InterPro" id="IPR018389">
    <property type="entry name" value="DctP_fam"/>
</dbReference>
<comment type="caution">
    <text evidence="2">The sequence shown here is derived from an EMBL/GenBank/DDBJ whole genome shotgun (WGS) entry which is preliminary data.</text>
</comment>
<reference evidence="2" key="1">
    <citation type="journal article" date="2014" name="Int. J. Syst. Evol. Microbiol.">
        <title>Complete genome of a new Firmicutes species belonging to the dominant human colonic microbiota ('Ruminococcus bicirculans') reveals two chromosomes and a selective capacity to utilize plant glucans.</title>
        <authorList>
            <consortium name="NISC Comparative Sequencing Program"/>
            <person name="Wegmann U."/>
            <person name="Louis P."/>
            <person name="Goesmann A."/>
            <person name="Henrissat B."/>
            <person name="Duncan S.H."/>
            <person name="Flint H.J."/>
        </authorList>
    </citation>
    <scope>NUCLEOTIDE SEQUENCE</scope>
    <source>
        <strain evidence="2">NBRC 103408</strain>
    </source>
</reference>
<dbReference type="Pfam" id="PF03480">
    <property type="entry name" value="DctP"/>
    <property type="match status" value="1"/>
</dbReference>
<gene>
    <name evidence="2" type="ORF">GCM10007924_20090</name>
</gene>